<keyword evidence="5" id="KW-0998">Cell outer membrane</keyword>
<evidence type="ECO:0000259" key="6">
    <source>
        <dbReference type="Pfam" id="PF07980"/>
    </source>
</evidence>
<evidence type="ECO:0000256" key="2">
    <source>
        <dbReference type="ARBA" id="ARBA00006275"/>
    </source>
</evidence>
<dbReference type="KEGG" id="chg:AXF12_10520"/>
<protein>
    <submittedName>
        <fullName evidence="8">Carbohydrate-binding protein SusD</fullName>
    </submittedName>
    <submittedName>
        <fullName evidence="9">SusD family</fullName>
    </submittedName>
</protein>
<comment type="similarity">
    <text evidence="2">Belongs to the SusD family.</text>
</comment>
<feature type="domain" description="RagB/SusD" evidence="6">
    <location>
        <begin position="317"/>
        <end position="546"/>
    </location>
</feature>
<dbReference type="Pfam" id="PF14322">
    <property type="entry name" value="SusD-like_3"/>
    <property type="match status" value="1"/>
</dbReference>
<dbReference type="RefSeq" id="WP_066430950.1">
    <property type="nucleotide sequence ID" value="NZ_CP014227.1"/>
</dbReference>
<evidence type="ECO:0000313" key="10">
    <source>
        <dbReference type="Proteomes" id="UP000065822"/>
    </source>
</evidence>
<evidence type="ECO:0000256" key="4">
    <source>
        <dbReference type="ARBA" id="ARBA00023136"/>
    </source>
</evidence>
<evidence type="ECO:0000313" key="11">
    <source>
        <dbReference type="Proteomes" id="UP000215539"/>
    </source>
</evidence>
<keyword evidence="3" id="KW-0732">Signal</keyword>
<proteinExistence type="inferred from homology"/>
<dbReference type="InterPro" id="IPR033985">
    <property type="entry name" value="SusD-like_N"/>
</dbReference>
<evidence type="ECO:0000313" key="9">
    <source>
        <dbReference type="EMBL" id="SNV15338.1"/>
    </source>
</evidence>
<evidence type="ECO:0000256" key="1">
    <source>
        <dbReference type="ARBA" id="ARBA00004442"/>
    </source>
</evidence>
<dbReference type="Gene3D" id="1.25.40.390">
    <property type="match status" value="1"/>
</dbReference>
<evidence type="ECO:0000256" key="5">
    <source>
        <dbReference type="ARBA" id="ARBA00023237"/>
    </source>
</evidence>
<dbReference type="Pfam" id="PF07980">
    <property type="entry name" value="SusD_RagB"/>
    <property type="match status" value="1"/>
</dbReference>
<name>A0AAX2H1E5_9FLAO</name>
<gene>
    <name evidence="8" type="ORF">AXF12_10520</name>
    <name evidence="9" type="ORF">SAMEA44541418_02052</name>
</gene>
<dbReference type="Proteomes" id="UP000215539">
    <property type="component" value="Chromosome 1"/>
</dbReference>
<dbReference type="Proteomes" id="UP000065822">
    <property type="component" value="Chromosome"/>
</dbReference>
<keyword evidence="10" id="KW-1185">Reference proteome</keyword>
<keyword evidence="4" id="KW-0472">Membrane</keyword>
<dbReference type="EMBL" id="CP014227">
    <property type="protein sequence ID" value="AMD85907.1"/>
    <property type="molecule type" value="Genomic_DNA"/>
</dbReference>
<dbReference type="PROSITE" id="PS51257">
    <property type="entry name" value="PROKAR_LIPOPROTEIN"/>
    <property type="match status" value="1"/>
</dbReference>
<organism evidence="9 11">
    <name type="scientific">Capnocytophaga haemolytica</name>
    <dbReference type="NCBI Taxonomy" id="45243"/>
    <lineage>
        <taxon>Bacteria</taxon>
        <taxon>Pseudomonadati</taxon>
        <taxon>Bacteroidota</taxon>
        <taxon>Flavobacteriia</taxon>
        <taxon>Flavobacteriales</taxon>
        <taxon>Flavobacteriaceae</taxon>
        <taxon>Capnocytophaga</taxon>
    </lineage>
</organism>
<evidence type="ECO:0000259" key="7">
    <source>
        <dbReference type="Pfam" id="PF14322"/>
    </source>
</evidence>
<dbReference type="EMBL" id="LT906449">
    <property type="protein sequence ID" value="SNV15338.1"/>
    <property type="molecule type" value="Genomic_DNA"/>
</dbReference>
<dbReference type="AlphaFoldDB" id="A0AAX2H1E5"/>
<reference evidence="8 10" key="1">
    <citation type="submission" date="2016-02" db="EMBL/GenBank/DDBJ databases">
        <authorList>
            <person name="Holder M.E."/>
            <person name="Ajami N.J."/>
            <person name="Petrosino J.F."/>
        </authorList>
    </citation>
    <scope>NUCLEOTIDE SEQUENCE [LARGE SCALE GENOMIC DNA]</scope>
    <source>
        <strain evidence="8 10">CCUG 32990</strain>
    </source>
</reference>
<sequence length="552" mass="63221">MKTIYKIYPLTVALAVAFSSCELNEDLESVYTTHNAYVTEKNAQEGVNGIYRYLKGANHPATFYLNDLCTDACYKSGSDFEIFNDNNLGGSVELARAYNGNWQMIGCANVAIDNITLMDDEKFKPVEKKEELLAEAHFMRAFAFYQLTNIFYEVPLITNGYYDAAANPTLATIDELDAQIEKDLLIALNTLPLQWDASKYEGSEGRPTKGATYGYLMRLYMRKAGRLSEEGKDATAAWQAALNYADQVIATGKYSLLAKPEDPFNPRTYEARNNAEIIYAVRSTDKSPSGSYDLALYFTPWRYNMGWDIFSVPLELYWKFDKDDLRLKNLLVGEYPDVYDKAGIKYQAPTLAQVGSLDNDKSNPKVKELGQVYTNKYFYEKSGTYDYNTPNNLPLLRYADVLLCKAEILNELNGVNQTSIDLINQIRERAFGNSNHNYTLTSFTTKEALRSALCDERLFELNNEGVRRIDLIRMGLWKDRLDSYMEAIKEKTEKQEQNRGLTKGFLSAQWSVYPKFSSNPLKKYDKRRYFPIPKVYTSKFPNLESNRSFKEQ</sequence>
<dbReference type="InterPro" id="IPR012944">
    <property type="entry name" value="SusD_RagB_dom"/>
</dbReference>
<feature type="domain" description="SusD-like N-terminal" evidence="7">
    <location>
        <begin position="90"/>
        <end position="221"/>
    </location>
</feature>
<evidence type="ECO:0000256" key="3">
    <source>
        <dbReference type="ARBA" id="ARBA00022729"/>
    </source>
</evidence>
<accession>A0AAX2H1E5</accession>
<dbReference type="InterPro" id="IPR011990">
    <property type="entry name" value="TPR-like_helical_dom_sf"/>
</dbReference>
<dbReference type="SUPFAM" id="SSF48452">
    <property type="entry name" value="TPR-like"/>
    <property type="match status" value="1"/>
</dbReference>
<dbReference type="GO" id="GO:0009279">
    <property type="term" value="C:cell outer membrane"/>
    <property type="evidence" value="ECO:0007669"/>
    <property type="project" value="UniProtKB-SubCell"/>
</dbReference>
<reference evidence="9 11" key="2">
    <citation type="submission" date="2017-06" db="EMBL/GenBank/DDBJ databases">
        <authorList>
            <consortium name="Pathogen Informatics"/>
        </authorList>
    </citation>
    <scope>NUCLEOTIDE SEQUENCE [LARGE SCALE GENOMIC DNA]</scope>
    <source>
        <strain evidence="9 11">NCTC12947</strain>
    </source>
</reference>
<evidence type="ECO:0000313" key="8">
    <source>
        <dbReference type="EMBL" id="AMD85907.1"/>
    </source>
</evidence>
<comment type="subcellular location">
    <subcellularLocation>
        <location evidence="1">Cell outer membrane</location>
    </subcellularLocation>
</comment>